<reference evidence="1 2" key="1">
    <citation type="submission" date="2012-09" db="EMBL/GenBank/DDBJ databases">
        <title>The Genome Sequence of Bacteroides oleiciplenus YIT 12058.</title>
        <authorList>
            <consortium name="The Broad Institute Genome Sequencing Platform"/>
            <person name="Earl A."/>
            <person name="Ward D."/>
            <person name="Feldgarden M."/>
            <person name="Gevers D."/>
            <person name="Morotomi M."/>
            <person name="Walker B."/>
            <person name="Young S.K."/>
            <person name="Zeng Q."/>
            <person name="Gargeya S."/>
            <person name="Fitzgerald M."/>
            <person name="Haas B."/>
            <person name="Abouelleil A."/>
            <person name="Alvarado L."/>
            <person name="Arachchi H.M."/>
            <person name="Berlin A.M."/>
            <person name="Chapman S.B."/>
            <person name="Goldberg J."/>
            <person name="Griggs A."/>
            <person name="Gujja S."/>
            <person name="Hansen M."/>
            <person name="Howarth C."/>
            <person name="Imamovic A."/>
            <person name="Larimer J."/>
            <person name="McCowen C."/>
            <person name="Montmayeur A."/>
            <person name="Murphy C."/>
            <person name="Neiman D."/>
            <person name="Pearson M."/>
            <person name="Priest M."/>
            <person name="Roberts A."/>
            <person name="Saif S."/>
            <person name="Shea T."/>
            <person name="Sisk P."/>
            <person name="Sykes S."/>
            <person name="Wortman J."/>
            <person name="Nusbaum C."/>
            <person name="Birren B."/>
        </authorList>
    </citation>
    <scope>NUCLEOTIDE SEQUENCE [LARGE SCALE GENOMIC DNA]</scope>
    <source>
        <strain evidence="1 2">YIT 12058</strain>
    </source>
</reference>
<evidence type="ECO:0000313" key="1">
    <source>
        <dbReference type="EMBL" id="EKU90889.1"/>
    </source>
</evidence>
<dbReference type="AlphaFoldDB" id="K9E1B4"/>
<gene>
    <name evidence="1" type="ORF">HMPREF9447_02307</name>
</gene>
<dbReference type="Proteomes" id="UP000009872">
    <property type="component" value="Unassembled WGS sequence"/>
</dbReference>
<organism evidence="1 2">
    <name type="scientific">Bacteroides oleiciplenus YIT 12058</name>
    <dbReference type="NCBI Taxonomy" id="742727"/>
    <lineage>
        <taxon>Bacteria</taxon>
        <taxon>Pseudomonadati</taxon>
        <taxon>Bacteroidota</taxon>
        <taxon>Bacteroidia</taxon>
        <taxon>Bacteroidales</taxon>
        <taxon>Bacteroidaceae</taxon>
        <taxon>Bacteroides</taxon>
    </lineage>
</organism>
<protein>
    <submittedName>
        <fullName evidence="1">Uncharacterized protein</fullName>
    </submittedName>
</protein>
<comment type="caution">
    <text evidence="1">The sequence shown here is derived from an EMBL/GenBank/DDBJ whole genome shotgun (WGS) entry which is preliminary data.</text>
</comment>
<accession>K9E1B4</accession>
<dbReference type="EMBL" id="ADLF01000009">
    <property type="protein sequence ID" value="EKU90889.1"/>
    <property type="molecule type" value="Genomic_DNA"/>
</dbReference>
<dbReference type="HOGENOM" id="CLU_3388082_0_0_10"/>
<proteinExistence type="predicted"/>
<sequence>MIEKNGGIFLTTLALSLQYTSNILPANYSGSD</sequence>
<keyword evidence="2" id="KW-1185">Reference proteome</keyword>
<evidence type="ECO:0000313" key="2">
    <source>
        <dbReference type="Proteomes" id="UP000009872"/>
    </source>
</evidence>
<name>K9E1B4_9BACE</name>